<dbReference type="GO" id="GO:0004521">
    <property type="term" value="F:RNA endonuclease activity"/>
    <property type="evidence" value="ECO:0007669"/>
    <property type="project" value="InterPro"/>
</dbReference>
<dbReference type="PANTHER" id="PTHR30636">
    <property type="entry name" value="UPF0701 PROTEIN YICC"/>
    <property type="match status" value="1"/>
</dbReference>
<dbReference type="OrthoDB" id="9771229at2"/>
<evidence type="ECO:0000256" key="6">
    <source>
        <dbReference type="SAM" id="MobiDB-lite"/>
    </source>
</evidence>
<evidence type="ECO:0000259" key="8">
    <source>
        <dbReference type="Pfam" id="PF08340"/>
    </source>
</evidence>
<dbReference type="RefSeq" id="WP_068244251.1">
    <property type="nucleotide sequence ID" value="NZ_LPUY01000074.1"/>
</dbReference>
<feature type="domain" description="Endoribonuclease YicC-like C-terminal" evidence="8">
    <location>
        <begin position="180"/>
        <end position="298"/>
    </location>
</feature>
<evidence type="ECO:0000256" key="3">
    <source>
        <dbReference type="ARBA" id="ARBA00022759"/>
    </source>
</evidence>
<dbReference type="Proteomes" id="UP000068382">
    <property type="component" value="Unassembled WGS sequence"/>
</dbReference>
<name>A0A132BY14_9RHOB</name>
<keyword evidence="3" id="KW-0255">Endonuclease</keyword>
<accession>A0A132BY14</accession>
<evidence type="ECO:0000313" key="10">
    <source>
        <dbReference type="Proteomes" id="UP000068382"/>
    </source>
</evidence>
<comment type="similarity">
    <text evidence="5">Belongs to the YicC/YloC family.</text>
</comment>
<evidence type="ECO:0008006" key="11">
    <source>
        <dbReference type="Google" id="ProtNLM"/>
    </source>
</evidence>
<feature type="compositionally biased region" description="Polar residues" evidence="6">
    <location>
        <begin position="1"/>
        <end position="10"/>
    </location>
</feature>
<evidence type="ECO:0000313" key="9">
    <source>
        <dbReference type="EMBL" id="KUP92620.1"/>
    </source>
</evidence>
<dbReference type="AlphaFoldDB" id="A0A132BY14"/>
<organism evidence="9 10">
    <name type="scientific">Tritonibacter horizontis</name>
    <dbReference type="NCBI Taxonomy" id="1768241"/>
    <lineage>
        <taxon>Bacteria</taxon>
        <taxon>Pseudomonadati</taxon>
        <taxon>Pseudomonadota</taxon>
        <taxon>Alphaproteobacteria</taxon>
        <taxon>Rhodobacterales</taxon>
        <taxon>Paracoccaceae</taxon>
        <taxon>Tritonibacter</taxon>
    </lineage>
</organism>
<gene>
    <name evidence="9" type="ORF">TRIHO_25910</name>
</gene>
<protein>
    <recommendedName>
        <fullName evidence="11">YicC family protein</fullName>
    </recommendedName>
</protein>
<proteinExistence type="inferred from homology"/>
<dbReference type="PATRIC" id="fig|1768241.3.peg.2714"/>
<dbReference type="Pfam" id="PF08340">
    <property type="entry name" value="YicC-like_C"/>
    <property type="match status" value="1"/>
</dbReference>
<evidence type="ECO:0000256" key="5">
    <source>
        <dbReference type="ARBA" id="ARBA00035648"/>
    </source>
</evidence>
<dbReference type="InterPro" id="IPR013551">
    <property type="entry name" value="YicC-like_C"/>
</dbReference>
<dbReference type="PANTHER" id="PTHR30636:SF3">
    <property type="entry name" value="UPF0701 PROTEIN YICC"/>
    <property type="match status" value="1"/>
</dbReference>
<evidence type="ECO:0000256" key="4">
    <source>
        <dbReference type="ARBA" id="ARBA00022801"/>
    </source>
</evidence>
<reference evidence="9 10" key="1">
    <citation type="submission" date="2015-12" db="EMBL/GenBank/DDBJ databases">
        <title>Genome sequence of the marine Rhodobacteraceae strain O3.65, Candidatus Tritonibacter horizontis.</title>
        <authorList>
            <person name="Poehlein A."/>
            <person name="Giebel H.A."/>
            <person name="Voget S."/>
            <person name="Brinkhoff T."/>
        </authorList>
    </citation>
    <scope>NUCLEOTIDE SEQUENCE [LARGE SCALE GENOMIC DNA]</scope>
    <source>
        <strain evidence="9 10">O3.65</strain>
    </source>
</reference>
<evidence type="ECO:0000259" key="7">
    <source>
        <dbReference type="Pfam" id="PF03755"/>
    </source>
</evidence>
<keyword evidence="2" id="KW-0540">Nuclease</keyword>
<keyword evidence="4" id="KW-0378">Hydrolase</keyword>
<dbReference type="NCBIfam" id="TIGR00255">
    <property type="entry name" value="YicC/YloC family endoribonuclease"/>
    <property type="match status" value="1"/>
</dbReference>
<keyword evidence="10" id="KW-1185">Reference proteome</keyword>
<dbReference type="Pfam" id="PF03755">
    <property type="entry name" value="YicC-like_N"/>
    <property type="match status" value="1"/>
</dbReference>
<dbReference type="InterPro" id="IPR013527">
    <property type="entry name" value="YicC-like_N"/>
</dbReference>
<feature type="domain" description="Endoribonuclease YicC-like N-terminal" evidence="7">
    <location>
        <begin position="3"/>
        <end position="161"/>
    </location>
</feature>
<comment type="cofactor">
    <cofactor evidence="1">
        <name>a divalent metal cation</name>
        <dbReference type="ChEBI" id="CHEBI:60240"/>
    </cofactor>
</comment>
<comment type="caution">
    <text evidence="9">The sequence shown here is derived from an EMBL/GenBank/DDBJ whole genome shotgun (WGS) entry which is preliminary data.</text>
</comment>
<dbReference type="GO" id="GO:0016787">
    <property type="term" value="F:hydrolase activity"/>
    <property type="evidence" value="ECO:0007669"/>
    <property type="project" value="UniProtKB-KW"/>
</dbReference>
<dbReference type="InterPro" id="IPR005229">
    <property type="entry name" value="YicC/YloC-like"/>
</dbReference>
<feature type="region of interest" description="Disordered" evidence="6">
    <location>
        <begin position="1"/>
        <end position="20"/>
    </location>
</feature>
<evidence type="ECO:0000256" key="2">
    <source>
        <dbReference type="ARBA" id="ARBA00022722"/>
    </source>
</evidence>
<dbReference type="EMBL" id="LPUY01000074">
    <property type="protein sequence ID" value="KUP92620.1"/>
    <property type="molecule type" value="Genomic_DNA"/>
</dbReference>
<evidence type="ECO:0000256" key="1">
    <source>
        <dbReference type="ARBA" id="ARBA00001968"/>
    </source>
</evidence>
<sequence>MTLHSMTAFASGQGAEGGSSWSWDLRSVNAKGLDIRVRVPDWLEGLETELKSRTSKRLGRGNVSIGIRLSRAEDSKGQMQINPAALDQALAAITQTQLLAERAGVPLAAVRATDILGMRGVLEMSTPEQDSAPLVKTLLSEFDSLLDDFVKMRQSEGAALHAVLTAQLDQVEALCATAAQRAAARRPQVETTLKANLAKVLQNGTGADPDRVAQELALIAVKSDVTEELDRLNAHVIAVRDLLAAGGAVGRKLDFLMQEFNREANTLCSKAQNAALTDVGLELKTVIDQMREQVQNIE</sequence>